<dbReference type="Gene3D" id="3.90.440.10">
    <property type="entry name" value="Nitric Oxide Synthase,Heme Domain,Chain A domain 2"/>
    <property type="match status" value="1"/>
</dbReference>
<dbReference type="Gene3D" id="3.90.340.10">
    <property type="entry name" value="Nitric Oxide Synthase, Chain A, domain 1"/>
    <property type="match status" value="1"/>
</dbReference>
<keyword evidence="8" id="KW-1185">Reference proteome</keyword>
<dbReference type="Gene3D" id="3.90.1230.10">
    <property type="entry name" value="Nitric Oxide Synthase, Chain A, domain 3"/>
    <property type="match status" value="1"/>
</dbReference>
<keyword evidence="4" id="KW-0408">Iron</keyword>
<dbReference type="EMBL" id="VAUV01000005">
    <property type="protein sequence ID" value="TLD71420.1"/>
    <property type="molecule type" value="Genomic_DNA"/>
</dbReference>
<keyword evidence="1" id="KW-0349">Heme</keyword>
<keyword evidence="2" id="KW-0479">Metal-binding</keyword>
<evidence type="ECO:0000313" key="7">
    <source>
        <dbReference type="EMBL" id="TLD71420.1"/>
    </source>
</evidence>
<dbReference type="PANTHER" id="PTHR43410:SF1">
    <property type="entry name" value="NITRIC OXIDE SYNTHASE"/>
    <property type="match status" value="1"/>
</dbReference>
<reference evidence="7 8" key="1">
    <citation type="submission" date="2019-05" db="EMBL/GenBank/DDBJ databases">
        <title>Verrucobacter flavum gen. nov., sp. nov. a new member of the family Verrucomicrobiaceae.</title>
        <authorList>
            <person name="Szuroczki S."/>
            <person name="Abbaszade G."/>
            <person name="Szabo A."/>
            <person name="Felfoldi T."/>
            <person name="Schumann P."/>
            <person name="Boka K."/>
            <person name="Keki Z."/>
            <person name="Toumi M."/>
            <person name="Toth E."/>
        </authorList>
    </citation>
    <scope>NUCLEOTIDE SEQUENCE [LARGE SCALE GENOMIC DNA]</scope>
    <source>
        <strain evidence="7 8">MG-N-17</strain>
    </source>
</reference>
<dbReference type="PANTHER" id="PTHR43410">
    <property type="entry name" value="NITRIC OXIDE SYNTHASE OXYGENASE"/>
    <property type="match status" value="1"/>
</dbReference>
<keyword evidence="3" id="KW-0560">Oxidoreductase</keyword>
<evidence type="ECO:0000313" key="8">
    <source>
        <dbReference type="Proteomes" id="UP000306196"/>
    </source>
</evidence>
<dbReference type="Proteomes" id="UP000306196">
    <property type="component" value="Unassembled WGS sequence"/>
</dbReference>
<feature type="compositionally biased region" description="Polar residues" evidence="5">
    <location>
        <begin position="1"/>
        <end position="18"/>
    </location>
</feature>
<evidence type="ECO:0000259" key="6">
    <source>
        <dbReference type="PROSITE" id="PS60001"/>
    </source>
</evidence>
<protein>
    <submittedName>
        <fullName evidence="7">Nitric oxide synthase oxygenase</fullName>
    </submittedName>
</protein>
<gene>
    <name evidence="7" type="ORF">FEM03_07795</name>
</gene>
<dbReference type="InterPro" id="IPR004030">
    <property type="entry name" value="NOS_N"/>
</dbReference>
<sequence>MVANSLSIMTSSTRTTSADPGATPGHQSPATTASRIGATLTLAPSDLTSTSVVEALAFLTRLGSEQPADFPDWHQRLTVAAAQSQIPTLSTDELAYAAKLAWRNNIRCIGRLHWRALQVRDLRHLTAPDEIFEALIDHLRVATNNGAIQPLISIFTREEKNGNFLRIINHQLIRYACYRNGQALLGDPQNLALTDLAISSGWQPPFTRSAFDILPILIADHHHRIHHFSLPRDPAIVLEVPLSHPDYPWFERLNLRWHAVPAISDMVLDAAGLKYPANVFNGWYVGTEIAARNLGDVHRYNLLPIIAEKMGLPTHSDRNLWKDRAMIELNHAVLHSFDQHGVRLVDHHSASKQFLTFTSKEHAEGREVNGDWTWLVPPISGSTSPLFHRSYAETVEKPGFFYCPWQKP</sequence>
<dbReference type="OrthoDB" id="3398374at2"/>
<evidence type="ECO:0000256" key="4">
    <source>
        <dbReference type="ARBA" id="ARBA00023004"/>
    </source>
</evidence>
<dbReference type="InterPro" id="IPR044944">
    <property type="entry name" value="NOS_dom_3"/>
</dbReference>
<dbReference type="GO" id="GO:0046872">
    <property type="term" value="F:metal ion binding"/>
    <property type="evidence" value="ECO:0007669"/>
    <property type="project" value="UniProtKB-KW"/>
</dbReference>
<dbReference type="GO" id="GO:0006809">
    <property type="term" value="P:nitric oxide biosynthetic process"/>
    <property type="evidence" value="ECO:0007669"/>
    <property type="project" value="InterPro"/>
</dbReference>
<dbReference type="InterPro" id="IPR044940">
    <property type="entry name" value="NOS_dom_2"/>
</dbReference>
<comment type="caution">
    <text evidence="7">The sequence shown here is derived from an EMBL/GenBank/DDBJ whole genome shotgun (WGS) entry which is preliminary data.</text>
</comment>
<organism evidence="7 8">
    <name type="scientific">Phragmitibacter flavus</name>
    <dbReference type="NCBI Taxonomy" id="2576071"/>
    <lineage>
        <taxon>Bacteria</taxon>
        <taxon>Pseudomonadati</taxon>
        <taxon>Verrucomicrobiota</taxon>
        <taxon>Verrucomicrobiia</taxon>
        <taxon>Verrucomicrobiales</taxon>
        <taxon>Verrucomicrobiaceae</taxon>
        <taxon>Phragmitibacter</taxon>
    </lineage>
</organism>
<evidence type="ECO:0000256" key="2">
    <source>
        <dbReference type="ARBA" id="ARBA00022723"/>
    </source>
</evidence>
<dbReference type="InterPro" id="IPR044943">
    <property type="entry name" value="NOS_dom_1"/>
</dbReference>
<feature type="region of interest" description="Disordered" evidence="5">
    <location>
        <begin position="1"/>
        <end position="31"/>
    </location>
</feature>
<proteinExistence type="predicted"/>
<accession>A0A5R8KGK6</accession>
<dbReference type="InterPro" id="IPR050607">
    <property type="entry name" value="NOS"/>
</dbReference>
<name>A0A5R8KGK6_9BACT</name>
<evidence type="ECO:0000256" key="5">
    <source>
        <dbReference type="SAM" id="MobiDB-lite"/>
    </source>
</evidence>
<dbReference type="GO" id="GO:0004517">
    <property type="term" value="F:nitric-oxide synthase activity"/>
    <property type="evidence" value="ECO:0007669"/>
    <property type="project" value="InterPro"/>
</dbReference>
<dbReference type="InterPro" id="IPR036119">
    <property type="entry name" value="NOS_N_sf"/>
</dbReference>
<dbReference type="AlphaFoldDB" id="A0A5R8KGK6"/>
<dbReference type="SUPFAM" id="SSF56512">
    <property type="entry name" value="Nitric oxide (NO) synthase oxygenase domain"/>
    <property type="match status" value="1"/>
</dbReference>
<evidence type="ECO:0000256" key="1">
    <source>
        <dbReference type="ARBA" id="ARBA00022617"/>
    </source>
</evidence>
<dbReference type="PROSITE" id="PS60001">
    <property type="entry name" value="NOS"/>
    <property type="match status" value="1"/>
</dbReference>
<evidence type="ECO:0000256" key="3">
    <source>
        <dbReference type="ARBA" id="ARBA00023002"/>
    </source>
</evidence>
<feature type="domain" description="Nitric oxide synthase (NOS)" evidence="6">
    <location>
        <begin position="107"/>
        <end position="114"/>
    </location>
</feature>
<dbReference type="Pfam" id="PF02898">
    <property type="entry name" value="NO_synthase"/>
    <property type="match status" value="1"/>
</dbReference>